<feature type="transmembrane region" description="Helical" evidence="1">
    <location>
        <begin position="1005"/>
        <end position="1031"/>
    </location>
</feature>
<comment type="caution">
    <text evidence="2">The sequence shown here is derived from an EMBL/GenBank/DDBJ whole genome shotgun (WGS) entry which is preliminary data.</text>
</comment>
<feature type="transmembrane region" description="Helical" evidence="1">
    <location>
        <begin position="387"/>
        <end position="409"/>
    </location>
</feature>
<feature type="transmembrane region" description="Helical" evidence="1">
    <location>
        <begin position="457"/>
        <end position="479"/>
    </location>
</feature>
<name>A0ABU0GAM5_9HYPH</name>
<keyword evidence="1" id="KW-1133">Transmembrane helix</keyword>
<dbReference type="InterPro" id="IPR027463">
    <property type="entry name" value="AcrB_DN_DC_subdom"/>
</dbReference>
<feature type="transmembrane region" description="Helical" evidence="1">
    <location>
        <begin position="331"/>
        <end position="351"/>
    </location>
</feature>
<feature type="transmembrane region" description="Helical" evidence="1">
    <location>
        <begin position="902"/>
        <end position="922"/>
    </location>
</feature>
<feature type="transmembrane region" description="Helical" evidence="1">
    <location>
        <begin position="928"/>
        <end position="953"/>
    </location>
</feature>
<dbReference type="PANTHER" id="PTHR32063:SF77">
    <property type="entry name" value="ACR FAMILY TRANSPORT PROTEIN"/>
    <property type="match status" value="1"/>
</dbReference>
<evidence type="ECO:0000313" key="3">
    <source>
        <dbReference type="Proteomes" id="UP001238496"/>
    </source>
</evidence>
<dbReference type="SUPFAM" id="SSF82866">
    <property type="entry name" value="Multidrug efflux transporter AcrB transmembrane domain"/>
    <property type="match status" value="2"/>
</dbReference>
<dbReference type="Pfam" id="PF00873">
    <property type="entry name" value="ACR_tran"/>
    <property type="match status" value="1"/>
</dbReference>
<dbReference type="PANTHER" id="PTHR32063">
    <property type="match status" value="1"/>
</dbReference>
<protein>
    <submittedName>
        <fullName evidence="2">Multidrug efflux pump subunit AcrB</fullName>
    </submittedName>
</protein>
<accession>A0ABU0GAM5</accession>
<dbReference type="Gene3D" id="1.20.1640.10">
    <property type="entry name" value="Multidrug efflux transporter AcrB transmembrane domain"/>
    <property type="match status" value="2"/>
</dbReference>
<dbReference type="PRINTS" id="PR00702">
    <property type="entry name" value="ACRIFLAVINRP"/>
</dbReference>
<sequence>MNFSAWSIRNPIAPILAFFLLMVVGIQSFIALPITRFPNIDVPLVAITVGQSGASPAELESQVTKEVEDAVASITGVDEINSTVTDGQSQTVVMFRMEVPTEQAVQDVKDAIDQIRGDLPASVDEPIVTKIDVEGQAIQSFAVSSPNMNLAELSWFVDDTVKRALQGQPGIGRVDRYGGADREVRIELDPNRLDALGVTASDISSQLKGTNVDLGSGRGQVAGAEQSIRTLGDNRDVESLANTSIALPGGRFVKVSDLGRVVDSYEEPRSFARHDGKPVVSFAVFRAKGASEVTVAETVAESLAEVRAENPTVQIEMIDDSVYFTYGNYEAAMHTLIEGAILAVIVVLLFLRNWRATLISAVALPLSAIPTFWVMDMMGFSLNLVSFLALTLATGILVDDAIVEVENIARHIKMGKTPYRAAIEAADEIGLAVIATTFTIIAVFVPVSFMPGIPGQYFIQFGLTVAFSVFFSLLVARLITPMMAAYLMRAEDAMDDHHDNDSLPLKFYTRIVRGTTRRWYSRLGTLVGAIAFLVGSIILLAGVPGSFIPPEDAGRIVLSVELPPNATLAETERKTDEIYAAIQDTPDVASIFILGGSSPRGDLELRRASVTMNLDRIEHSLAKTLVNKGLGGLPLIGQYLPKLPENGRTRPQWDVEEEVFAKLASIPDIRVTKLNDRGERDITFNFLSKNEEDLNKAVGILEAELRQVPELANVSADGALPRPELQIRPRADEAARLGITAQQIAQTVRVATIGDVDAALPKISLDNRQIPIRVQASLDFRTDLAAIRALKIRTASGATVPLSSVADIDYAEGVSSIKRNDRNRVVSIGAGLPQGVALDTATNAFRDTVTNADIPASVRLAESGDAKIQAEMQQSFVNAMILGLLLVLTVLILLFKDVIQPFTILFSLPLAIGGVALALILTNNALSMPVLIGILMLMGIVTKNAILLVDFAIEMRRQGMDRLEAMVEAGRKRARPIIMTSIAMSAGMLPSALGVGEGGSFRAPMAIAVIGGIIVSTVLSLVVVPAFFLILDDLSRLLGWVFSRFVGKKEEEEEPLTPEVLSFLARQNVQALEAIDKRVAAVERTQPVMRKSEGNSNVVNLPPLAAE</sequence>
<keyword evidence="1" id="KW-0812">Transmembrane</keyword>
<feature type="transmembrane region" description="Helical" evidence="1">
    <location>
        <begin position="876"/>
        <end position="895"/>
    </location>
</feature>
<keyword evidence="1" id="KW-0472">Membrane</keyword>
<feature type="transmembrane region" description="Helical" evidence="1">
    <location>
        <begin position="12"/>
        <end position="34"/>
    </location>
</feature>
<dbReference type="Gene3D" id="3.30.70.1440">
    <property type="entry name" value="Multidrug efflux transporter AcrB pore domain"/>
    <property type="match status" value="1"/>
</dbReference>
<feature type="transmembrane region" description="Helical" evidence="1">
    <location>
        <begin position="358"/>
        <end position="375"/>
    </location>
</feature>
<gene>
    <name evidence="2" type="ORF">J2045_003033</name>
</gene>
<feature type="transmembrane region" description="Helical" evidence="1">
    <location>
        <begin position="974"/>
        <end position="993"/>
    </location>
</feature>
<proteinExistence type="predicted"/>
<keyword evidence="3" id="KW-1185">Reference proteome</keyword>
<dbReference type="Gene3D" id="3.30.2090.10">
    <property type="entry name" value="Multidrug efflux transporter AcrB TolC docking domain, DN and DC subdomains"/>
    <property type="match status" value="2"/>
</dbReference>
<dbReference type="EMBL" id="JAUSUW010000008">
    <property type="protein sequence ID" value="MDQ0421989.1"/>
    <property type="molecule type" value="Genomic_DNA"/>
</dbReference>
<reference evidence="2 3" key="1">
    <citation type="submission" date="2023-07" db="EMBL/GenBank/DDBJ databases">
        <title>Genomic Encyclopedia of Type Strains, Phase IV (KMG-IV): sequencing the most valuable type-strain genomes for metagenomic binning, comparative biology and taxonomic classification.</title>
        <authorList>
            <person name="Goeker M."/>
        </authorList>
    </citation>
    <scope>NUCLEOTIDE SEQUENCE [LARGE SCALE GENOMIC DNA]</scope>
    <source>
        <strain evidence="2 3">DSM 1111</strain>
    </source>
</reference>
<dbReference type="SUPFAM" id="SSF82714">
    <property type="entry name" value="Multidrug efflux transporter AcrB TolC docking domain, DN and DC subdomains"/>
    <property type="match status" value="2"/>
</dbReference>
<dbReference type="Proteomes" id="UP001238496">
    <property type="component" value="Unassembled WGS sequence"/>
</dbReference>
<feature type="transmembrane region" description="Helical" evidence="1">
    <location>
        <begin position="429"/>
        <end position="451"/>
    </location>
</feature>
<dbReference type="InterPro" id="IPR001036">
    <property type="entry name" value="Acrflvin-R"/>
</dbReference>
<organism evidence="2 3">
    <name type="scientific">Peteryoungia aggregata LMG 23059</name>
    <dbReference type="NCBI Taxonomy" id="1368425"/>
    <lineage>
        <taxon>Bacteria</taxon>
        <taxon>Pseudomonadati</taxon>
        <taxon>Pseudomonadota</taxon>
        <taxon>Alphaproteobacteria</taxon>
        <taxon>Hyphomicrobiales</taxon>
        <taxon>Rhizobiaceae</taxon>
        <taxon>Peteryoungia</taxon>
    </lineage>
</organism>
<evidence type="ECO:0000313" key="2">
    <source>
        <dbReference type="EMBL" id="MDQ0421989.1"/>
    </source>
</evidence>
<dbReference type="SUPFAM" id="SSF82693">
    <property type="entry name" value="Multidrug efflux transporter AcrB pore domain, PN1, PN2, PC1 and PC2 subdomains"/>
    <property type="match status" value="3"/>
</dbReference>
<dbReference type="RefSeq" id="WP_307374158.1">
    <property type="nucleotide sequence ID" value="NZ_JAUSUW010000008.1"/>
</dbReference>
<dbReference type="Gene3D" id="3.30.70.1320">
    <property type="entry name" value="Multidrug efflux transporter AcrB pore domain like"/>
    <property type="match status" value="1"/>
</dbReference>
<dbReference type="Gene3D" id="3.30.70.1430">
    <property type="entry name" value="Multidrug efflux transporter AcrB pore domain"/>
    <property type="match status" value="2"/>
</dbReference>
<evidence type="ECO:0000256" key="1">
    <source>
        <dbReference type="SAM" id="Phobius"/>
    </source>
</evidence>
<feature type="transmembrane region" description="Helical" evidence="1">
    <location>
        <begin position="523"/>
        <end position="543"/>
    </location>
</feature>